<name>A0ACD3AVS4_9AGAR</name>
<keyword evidence="1" id="KW-0675">Receptor</keyword>
<dbReference type="Proteomes" id="UP000308600">
    <property type="component" value="Unassembled WGS sequence"/>
</dbReference>
<dbReference type="EMBL" id="ML208338">
    <property type="protein sequence ID" value="TFK69067.1"/>
    <property type="molecule type" value="Genomic_DNA"/>
</dbReference>
<organism evidence="1 2">
    <name type="scientific">Pluteus cervinus</name>
    <dbReference type="NCBI Taxonomy" id="181527"/>
    <lineage>
        <taxon>Eukaryota</taxon>
        <taxon>Fungi</taxon>
        <taxon>Dikarya</taxon>
        <taxon>Basidiomycota</taxon>
        <taxon>Agaricomycotina</taxon>
        <taxon>Agaricomycetes</taxon>
        <taxon>Agaricomycetidae</taxon>
        <taxon>Agaricales</taxon>
        <taxon>Pluteineae</taxon>
        <taxon>Pluteaceae</taxon>
        <taxon>Pluteus</taxon>
    </lineage>
</organism>
<evidence type="ECO:0000313" key="2">
    <source>
        <dbReference type="Proteomes" id="UP000308600"/>
    </source>
</evidence>
<sequence>MKMRVSSLTLTLLLGASAAFAEDKLCTTYDGNKFYDLNPLRGSKDYEFKTPSGHRLVLNICGRIWTETFGLKDLDAAQIGGFLRRDHGDVSIGALNTTVVVQDSHPRLYLLDGSPCTGGSDSNAPRISTVIDFVCDTSVFGTGKPRLVASFPPYDDEKACGFAIEWRTQFACPTSGGAWGVIAILAVLTLSLLVIYTILGTLYNRYVLNLRGFDQIPQFSIESMRYHATEAWDWTKDIITAYRANGGFSGYRGFGNDSYQPTPTSPSRPTSGQEPRNPGGFIRPRPTAATNPVSHHAQSQADPELGKVPDSHNPSGFLRPQFSQAPRPTGPMTVRGLETNPVSHFTQSQSQLQPSGSPTTSHISSSASPRPLSASPLPPLPQHQPTFSVSAVPTGSSAPAPAGGQTQAQPQAQPKSRAFGVGSDEDDEDDYDEYEDEGEDEDGNENAPLAGQGGGSGKPPPPPKDGGGRQPGGAIRI</sequence>
<gene>
    <name evidence="1" type="ORF">BDN72DRAFT_878677</name>
</gene>
<evidence type="ECO:0000313" key="1">
    <source>
        <dbReference type="EMBL" id="TFK69067.1"/>
    </source>
</evidence>
<keyword evidence="2" id="KW-1185">Reference proteome</keyword>
<protein>
    <submittedName>
        <fullName evidence="1">Mannose 6-phosphate receptor domain-containing protein</fullName>
    </submittedName>
</protein>
<reference evidence="1 2" key="1">
    <citation type="journal article" date="2019" name="Nat. Ecol. Evol.">
        <title>Megaphylogeny resolves global patterns of mushroom evolution.</title>
        <authorList>
            <person name="Varga T."/>
            <person name="Krizsan K."/>
            <person name="Foldi C."/>
            <person name="Dima B."/>
            <person name="Sanchez-Garcia M."/>
            <person name="Sanchez-Ramirez S."/>
            <person name="Szollosi G.J."/>
            <person name="Szarkandi J.G."/>
            <person name="Papp V."/>
            <person name="Albert L."/>
            <person name="Andreopoulos W."/>
            <person name="Angelini C."/>
            <person name="Antonin V."/>
            <person name="Barry K.W."/>
            <person name="Bougher N.L."/>
            <person name="Buchanan P."/>
            <person name="Buyck B."/>
            <person name="Bense V."/>
            <person name="Catcheside P."/>
            <person name="Chovatia M."/>
            <person name="Cooper J."/>
            <person name="Damon W."/>
            <person name="Desjardin D."/>
            <person name="Finy P."/>
            <person name="Geml J."/>
            <person name="Haridas S."/>
            <person name="Hughes K."/>
            <person name="Justo A."/>
            <person name="Karasinski D."/>
            <person name="Kautmanova I."/>
            <person name="Kiss B."/>
            <person name="Kocsube S."/>
            <person name="Kotiranta H."/>
            <person name="LaButti K.M."/>
            <person name="Lechner B.E."/>
            <person name="Liimatainen K."/>
            <person name="Lipzen A."/>
            <person name="Lukacs Z."/>
            <person name="Mihaltcheva S."/>
            <person name="Morgado L.N."/>
            <person name="Niskanen T."/>
            <person name="Noordeloos M.E."/>
            <person name="Ohm R.A."/>
            <person name="Ortiz-Santana B."/>
            <person name="Ovrebo C."/>
            <person name="Racz N."/>
            <person name="Riley R."/>
            <person name="Savchenko A."/>
            <person name="Shiryaev A."/>
            <person name="Soop K."/>
            <person name="Spirin V."/>
            <person name="Szebenyi C."/>
            <person name="Tomsovsky M."/>
            <person name="Tulloss R.E."/>
            <person name="Uehling J."/>
            <person name="Grigoriev I.V."/>
            <person name="Vagvolgyi C."/>
            <person name="Papp T."/>
            <person name="Martin F.M."/>
            <person name="Miettinen O."/>
            <person name="Hibbett D.S."/>
            <person name="Nagy L.G."/>
        </authorList>
    </citation>
    <scope>NUCLEOTIDE SEQUENCE [LARGE SCALE GENOMIC DNA]</scope>
    <source>
        <strain evidence="1 2">NL-1719</strain>
    </source>
</reference>
<proteinExistence type="predicted"/>
<accession>A0ACD3AVS4</accession>